<evidence type="ECO:0000313" key="5">
    <source>
        <dbReference type="Proteomes" id="UP000584867"/>
    </source>
</evidence>
<evidence type="ECO:0000259" key="3">
    <source>
        <dbReference type="Pfam" id="PF20434"/>
    </source>
</evidence>
<keyword evidence="4" id="KW-0326">Glycosidase</keyword>
<evidence type="ECO:0000256" key="2">
    <source>
        <dbReference type="SAM" id="SignalP"/>
    </source>
</evidence>
<feature type="signal peptide" evidence="2">
    <location>
        <begin position="1"/>
        <end position="24"/>
    </location>
</feature>
<gene>
    <name evidence="4" type="ORF">HDF15_000177</name>
</gene>
<dbReference type="SUPFAM" id="SSF53474">
    <property type="entry name" value="alpha/beta-Hydrolases"/>
    <property type="match status" value="1"/>
</dbReference>
<dbReference type="GO" id="GO:0045493">
    <property type="term" value="P:xylan catabolic process"/>
    <property type="evidence" value="ECO:0007669"/>
    <property type="project" value="UniProtKB-KW"/>
</dbReference>
<proteinExistence type="predicted"/>
<dbReference type="Gene3D" id="3.40.50.1820">
    <property type="entry name" value="alpha/beta hydrolase"/>
    <property type="match status" value="1"/>
</dbReference>
<dbReference type="InterPro" id="IPR049492">
    <property type="entry name" value="BD-FAE-like_dom"/>
</dbReference>
<evidence type="ECO:0000313" key="4">
    <source>
        <dbReference type="EMBL" id="MBB5061852.1"/>
    </source>
</evidence>
<reference evidence="4 5" key="1">
    <citation type="submission" date="2020-08" db="EMBL/GenBank/DDBJ databases">
        <title>Genomic Encyclopedia of Type Strains, Phase IV (KMG-V): Genome sequencing to study the core and pangenomes of soil and plant-associated prokaryotes.</title>
        <authorList>
            <person name="Whitman W."/>
        </authorList>
    </citation>
    <scope>NUCLEOTIDE SEQUENCE [LARGE SCALE GENOMIC DNA]</scope>
    <source>
        <strain evidence="4 5">X5P3</strain>
    </source>
</reference>
<keyword evidence="2" id="KW-0732">Signal</keyword>
<comment type="caution">
    <text evidence="4">The sequence shown here is derived from an EMBL/GenBank/DDBJ whole genome shotgun (WGS) entry which is preliminary data.</text>
</comment>
<sequence length="292" mass="31675">MTRSFTLRLLAGVVVGVASLAACAQYPGNHEVVKLWPKGAPALQADARPETVRISPEGDHVITHVAEPSLTLYLPSPQTATGAAVIIAPGGGHSELWIDHEGFRVAEFLSEHGVAAFVLKYRLAREKGSSYTVEGTELEDMQRAIRVVRSRSGDWKIDPARIGVMGFSAGGELAELASTRYDAGHLDTEDPVEHVSSKPDFQALLYPAIPKEPRLTAQTPKAFLACGAMDRVDISQGMAEFYLALARLHVSAELHIYAGIGHGFGIRKSNTRPVADWPELFLEWMSVQGLLK</sequence>
<feature type="chain" id="PRO_5030927755" evidence="2">
    <location>
        <begin position="25"/>
        <end position="292"/>
    </location>
</feature>
<accession>A0A7W7ZL06</accession>
<feature type="domain" description="BD-FAE-like" evidence="3">
    <location>
        <begin position="70"/>
        <end position="197"/>
    </location>
</feature>
<dbReference type="InterPro" id="IPR050300">
    <property type="entry name" value="GDXG_lipolytic_enzyme"/>
</dbReference>
<protein>
    <submittedName>
        <fullName evidence="4">Endo-1,4-beta-xylanase</fullName>
        <ecNumber evidence="4">3.2.1.8</ecNumber>
    </submittedName>
</protein>
<dbReference type="AlphaFoldDB" id="A0A7W7ZL06"/>
<dbReference type="Proteomes" id="UP000584867">
    <property type="component" value="Unassembled WGS sequence"/>
</dbReference>
<dbReference type="InterPro" id="IPR029058">
    <property type="entry name" value="AB_hydrolase_fold"/>
</dbReference>
<dbReference type="PANTHER" id="PTHR48081:SF6">
    <property type="entry name" value="PEPTIDASE S9 PROLYL OLIGOPEPTIDASE CATALYTIC DOMAIN-CONTAINING PROTEIN"/>
    <property type="match status" value="1"/>
</dbReference>
<keyword evidence="1 4" id="KW-0378">Hydrolase</keyword>
<evidence type="ECO:0000256" key="1">
    <source>
        <dbReference type="ARBA" id="ARBA00022801"/>
    </source>
</evidence>
<dbReference type="PROSITE" id="PS51257">
    <property type="entry name" value="PROKAR_LIPOPROTEIN"/>
    <property type="match status" value="1"/>
</dbReference>
<dbReference type="Pfam" id="PF20434">
    <property type="entry name" value="BD-FAE"/>
    <property type="match status" value="1"/>
</dbReference>
<keyword evidence="4" id="KW-0119">Carbohydrate metabolism</keyword>
<keyword evidence="4" id="KW-0624">Polysaccharide degradation</keyword>
<dbReference type="PANTHER" id="PTHR48081">
    <property type="entry name" value="AB HYDROLASE SUPERFAMILY PROTEIN C4A8.06C"/>
    <property type="match status" value="1"/>
</dbReference>
<dbReference type="EC" id="3.2.1.8" evidence="4"/>
<dbReference type="RefSeq" id="WP_184252390.1">
    <property type="nucleotide sequence ID" value="NZ_JACHIO010000001.1"/>
</dbReference>
<keyword evidence="4" id="KW-0858">Xylan degradation</keyword>
<dbReference type="EMBL" id="JACHIO010000001">
    <property type="protein sequence ID" value="MBB5061852.1"/>
    <property type="molecule type" value="Genomic_DNA"/>
</dbReference>
<dbReference type="GO" id="GO:0031176">
    <property type="term" value="F:endo-1,4-beta-xylanase activity"/>
    <property type="evidence" value="ECO:0007669"/>
    <property type="project" value="UniProtKB-EC"/>
</dbReference>
<name>A0A7W7ZL06_9BACT</name>
<organism evidence="4 5">
    <name type="scientific">Granulicella mallensis</name>
    <dbReference type="NCBI Taxonomy" id="940614"/>
    <lineage>
        <taxon>Bacteria</taxon>
        <taxon>Pseudomonadati</taxon>
        <taxon>Acidobacteriota</taxon>
        <taxon>Terriglobia</taxon>
        <taxon>Terriglobales</taxon>
        <taxon>Acidobacteriaceae</taxon>
        <taxon>Granulicella</taxon>
    </lineage>
</organism>